<organism evidence="9">
    <name type="scientific">Onchocerca ochengi</name>
    <name type="common">Filarial nematode worm</name>
    <dbReference type="NCBI Taxonomy" id="42157"/>
    <lineage>
        <taxon>Eukaryota</taxon>
        <taxon>Metazoa</taxon>
        <taxon>Ecdysozoa</taxon>
        <taxon>Nematoda</taxon>
        <taxon>Chromadorea</taxon>
        <taxon>Rhabditida</taxon>
        <taxon>Spirurina</taxon>
        <taxon>Spiruromorpha</taxon>
        <taxon>Filarioidea</taxon>
        <taxon>Onchocercidae</taxon>
        <taxon>Onchocerca</taxon>
    </lineage>
</organism>
<accession>A0A182EEZ1</accession>
<dbReference type="InterPro" id="IPR003656">
    <property type="entry name" value="Znf_BED"/>
</dbReference>
<feature type="domain" description="BED-type" evidence="6">
    <location>
        <begin position="205"/>
        <end position="259"/>
    </location>
</feature>
<dbReference type="InterPro" id="IPR036236">
    <property type="entry name" value="Znf_C2H2_sf"/>
</dbReference>
<dbReference type="WBParaSite" id="nOo.2.0.1.t06652-RA">
    <property type="protein sequence ID" value="nOo.2.0.1.t06652-RA"/>
    <property type="gene ID" value="nOo.2.0.1.g06652"/>
</dbReference>
<dbReference type="SMART" id="SM00614">
    <property type="entry name" value="ZnF_BED"/>
    <property type="match status" value="1"/>
</dbReference>
<dbReference type="GO" id="GO:0008270">
    <property type="term" value="F:zinc ion binding"/>
    <property type="evidence" value="ECO:0007669"/>
    <property type="project" value="UniProtKB-KW"/>
</dbReference>
<dbReference type="Proteomes" id="UP000271087">
    <property type="component" value="Unassembled WGS sequence"/>
</dbReference>
<keyword evidence="3" id="KW-0862">Zinc</keyword>
<reference evidence="7 8" key="2">
    <citation type="submission" date="2018-08" db="EMBL/GenBank/DDBJ databases">
        <authorList>
            <person name="Laetsch R D."/>
            <person name="Stevens L."/>
            <person name="Kumar S."/>
            <person name="Blaxter L. M."/>
        </authorList>
    </citation>
    <scope>NUCLEOTIDE SEQUENCE [LARGE SCALE GENOMIC DNA]</scope>
</reference>
<evidence type="ECO:0000256" key="1">
    <source>
        <dbReference type="ARBA" id="ARBA00022723"/>
    </source>
</evidence>
<protein>
    <submittedName>
        <fullName evidence="9">BED-type domain-containing protein</fullName>
    </submittedName>
</protein>
<dbReference type="Pfam" id="PF02892">
    <property type="entry name" value="zf-BED"/>
    <property type="match status" value="1"/>
</dbReference>
<gene>
    <name evidence="7" type="ORF">NOO_LOCUS6652</name>
</gene>
<evidence type="ECO:0000313" key="8">
    <source>
        <dbReference type="Proteomes" id="UP000271087"/>
    </source>
</evidence>
<evidence type="ECO:0000313" key="9">
    <source>
        <dbReference type="WBParaSite" id="nOo.2.0.1.t06652-RA"/>
    </source>
</evidence>
<dbReference type="GO" id="GO:0003677">
    <property type="term" value="F:DNA binding"/>
    <property type="evidence" value="ECO:0007669"/>
    <property type="project" value="InterPro"/>
</dbReference>
<keyword evidence="8" id="KW-1185">Reference proteome</keyword>
<reference evidence="9" key="1">
    <citation type="submission" date="2016-06" db="UniProtKB">
        <authorList>
            <consortium name="WormBaseParasite"/>
        </authorList>
    </citation>
    <scope>IDENTIFICATION</scope>
</reference>
<feature type="region of interest" description="Disordered" evidence="5">
    <location>
        <begin position="73"/>
        <end position="139"/>
    </location>
</feature>
<evidence type="ECO:0000256" key="3">
    <source>
        <dbReference type="ARBA" id="ARBA00022833"/>
    </source>
</evidence>
<keyword evidence="1" id="KW-0479">Metal-binding</keyword>
<dbReference type="PROSITE" id="PS50808">
    <property type="entry name" value="ZF_BED"/>
    <property type="match status" value="1"/>
</dbReference>
<evidence type="ECO:0000313" key="7">
    <source>
        <dbReference type="EMBL" id="VDK83190.1"/>
    </source>
</evidence>
<evidence type="ECO:0000259" key="6">
    <source>
        <dbReference type="PROSITE" id="PS50808"/>
    </source>
</evidence>
<dbReference type="AlphaFoldDB" id="A0A182EEZ1"/>
<dbReference type="OrthoDB" id="5806920at2759"/>
<proteinExistence type="predicted"/>
<evidence type="ECO:0000256" key="4">
    <source>
        <dbReference type="PROSITE-ProRule" id="PRU00027"/>
    </source>
</evidence>
<feature type="compositionally biased region" description="Basic residues" evidence="5">
    <location>
        <begin position="113"/>
        <end position="122"/>
    </location>
</feature>
<dbReference type="SUPFAM" id="SSF57667">
    <property type="entry name" value="beta-beta-alpha zinc fingers"/>
    <property type="match status" value="1"/>
</dbReference>
<dbReference type="EMBL" id="UYRW01002125">
    <property type="protein sequence ID" value="VDK83190.1"/>
    <property type="molecule type" value="Genomic_DNA"/>
</dbReference>
<feature type="region of interest" description="Disordered" evidence="5">
    <location>
        <begin position="384"/>
        <end position="421"/>
    </location>
</feature>
<evidence type="ECO:0000256" key="5">
    <source>
        <dbReference type="SAM" id="MobiDB-lite"/>
    </source>
</evidence>
<sequence length="509" mass="57308">MGRRQGNVFDKKEVMDLMQQRLDGSIKSLRELKDRIAEETGEQIALTTLWQQIHKMRGEAVENRPGYVRMTTSRISRIDGSDGSIQDEDDGIDTRAPSIGMELSDSSGSPLRRSTRSSKRKSYSPTPMSSRLDVKKSRVGAAPVSGSNITLVTHSVRCLGMPKKDKIIRRKRIDEPKNWDKNVEESIRQEALRHEEEAADDPLARAKSKVWLFCEKFDEDGESKAKCRICGMVMVRKLGSTRAMLRHLRKMHDNLIEGIIRPVTKRVTAIAGKPRGDDGFDIDDDSAWVEEVDEEDFDDYDGMMVLEQQYAVAQHCVDKGKVIAYNSYANEGGPSYAGEVFIREDGSYTDDEYVDVVYVQDGNSFEEIISKSNDGTSFVNNELSSMENRSEDATLPPRLKRSISDSELTQPVSRNGNNDLEHYEDTNLETDRSMGNLNLLAGEEKSQHDIVDEHFSRTITSSILTFPPEQRELVRCAVMQCIEELRSAESATAVETGVTDEELVQLSDV</sequence>
<name>A0A182EEZ1_ONCOC</name>
<feature type="compositionally biased region" description="Polar residues" evidence="5">
    <location>
        <begin position="405"/>
        <end position="418"/>
    </location>
</feature>
<keyword evidence="2 4" id="KW-0863">Zinc-finger</keyword>
<evidence type="ECO:0000256" key="2">
    <source>
        <dbReference type="ARBA" id="ARBA00022771"/>
    </source>
</evidence>